<evidence type="ECO:0000256" key="2">
    <source>
        <dbReference type="ARBA" id="ARBA00023002"/>
    </source>
</evidence>
<dbReference type="KEGG" id="apra:G3A50_04615"/>
<keyword evidence="2" id="KW-0560">Oxidoreductase</keyword>
<dbReference type="FunFam" id="3.40.50.720:FF:000084">
    <property type="entry name" value="Short-chain dehydrogenase reductase"/>
    <property type="match status" value="1"/>
</dbReference>
<keyword evidence="4" id="KW-1185">Reference proteome</keyword>
<gene>
    <name evidence="3" type="ORF">G3A50_04615</name>
</gene>
<dbReference type="PANTHER" id="PTHR42760">
    <property type="entry name" value="SHORT-CHAIN DEHYDROGENASES/REDUCTASES FAMILY MEMBER"/>
    <property type="match status" value="1"/>
</dbReference>
<protein>
    <submittedName>
        <fullName evidence="3">SDR family oxidoreductase</fullName>
    </submittedName>
</protein>
<dbReference type="InterPro" id="IPR036291">
    <property type="entry name" value="NAD(P)-bd_dom_sf"/>
</dbReference>
<dbReference type="InterPro" id="IPR002347">
    <property type="entry name" value="SDR_fam"/>
</dbReference>
<dbReference type="EMBL" id="CP048630">
    <property type="protein sequence ID" value="QIB36085.1"/>
    <property type="molecule type" value="Genomic_DNA"/>
</dbReference>
<name>A0A6P1YSS1_9HYPH</name>
<sequence length="247" mass="25544">MVTILIAGGATGIGRASMRAFRAQGDDVFLVDTNRVEAEAACREAGAGRARALVGDLRDPDLPKAAVAAALDAFGALDTVFVNAGLLHAAALADWTLADWQASLMVNLTAPFLFAQAAAPALRGSTNPSLLFTSSTGALRGHAGMPAYHATKAGLVGLCRSLADELSPEGIRVNCLLPGWVDTPFNSPFWSHQSDQRAAERDLVAGIPLRRQGTAEELATTVLFLASPAAAYITGASLVVDGGYTAV</sequence>
<dbReference type="AlphaFoldDB" id="A0A6P1YSS1"/>
<dbReference type="CDD" id="cd05233">
    <property type="entry name" value="SDR_c"/>
    <property type="match status" value="1"/>
</dbReference>
<dbReference type="Gene3D" id="3.40.50.720">
    <property type="entry name" value="NAD(P)-binding Rossmann-like Domain"/>
    <property type="match status" value="1"/>
</dbReference>
<dbReference type="PRINTS" id="PR00081">
    <property type="entry name" value="GDHRDH"/>
</dbReference>
<evidence type="ECO:0000256" key="1">
    <source>
        <dbReference type="ARBA" id="ARBA00006484"/>
    </source>
</evidence>
<dbReference type="PANTHER" id="PTHR42760:SF133">
    <property type="entry name" value="3-OXOACYL-[ACYL-CARRIER-PROTEIN] REDUCTASE"/>
    <property type="match status" value="1"/>
</dbReference>
<dbReference type="Proteomes" id="UP000464751">
    <property type="component" value="Chromosome"/>
</dbReference>
<reference evidence="3 4" key="1">
    <citation type="submission" date="2020-02" db="EMBL/GenBank/DDBJ databases">
        <authorList>
            <person name="Li G."/>
        </authorList>
    </citation>
    <scope>NUCLEOTIDE SEQUENCE [LARGE SCALE GENOMIC DNA]</scope>
    <source>
        <strain evidence="3 4">DSM 102029</strain>
    </source>
</reference>
<dbReference type="Pfam" id="PF13561">
    <property type="entry name" value="adh_short_C2"/>
    <property type="match status" value="1"/>
</dbReference>
<accession>A0A6P1YSS1</accession>
<comment type="similarity">
    <text evidence="1">Belongs to the short-chain dehydrogenases/reductases (SDR) family.</text>
</comment>
<evidence type="ECO:0000313" key="3">
    <source>
        <dbReference type="EMBL" id="QIB36085.1"/>
    </source>
</evidence>
<proteinExistence type="inferred from homology"/>
<evidence type="ECO:0000313" key="4">
    <source>
        <dbReference type="Proteomes" id="UP000464751"/>
    </source>
</evidence>
<dbReference type="GO" id="GO:0016616">
    <property type="term" value="F:oxidoreductase activity, acting on the CH-OH group of donors, NAD or NADP as acceptor"/>
    <property type="evidence" value="ECO:0007669"/>
    <property type="project" value="TreeGrafter"/>
</dbReference>
<dbReference type="GO" id="GO:0006633">
    <property type="term" value="P:fatty acid biosynthetic process"/>
    <property type="evidence" value="ECO:0007669"/>
    <property type="project" value="TreeGrafter"/>
</dbReference>
<dbReference type="GO" id="GO:0048038">
    <property type="term" value="F:quinone binding"/>
    <property type="evidence" value="ECO:0007669"/>
    <property type="project" value="TreeGrafter"/>
</dbReference>
<dbReference type="SUPFAM" id="SSF51735">
    <property type="entry name" value="NAD(P)-binding Rossmann-fold domains"/>
    <property type="match status" value="1"/>
</dbReference>
<organism evidence="3 4">
    <name type="scientific">Ancylobacter pratisalsi</name>
    <dbReference type="NCBI Taxonomy" id="1745854"/>
    <lineage>
        <taxon>Bacteria</taxon>
        <taxon>Pseudomonadati</taxon>
        <taxon>Pseudomonadota</taxon>
        <taxon>Alphaproteobacteria</taxon>
        <taxon>Hyphomicrobiales</taxon>
        <taxon>Xanthobacteraceae</taxon>
        <taxon>Ancylobacter</taxon>
    </lineage>
</organism>